<protein>
    <submittedName>
        <fullName evidence="2">Uncharacterized protein</fullName>
    </submittedName>
</protein>
<evidence type="ECO:0000256" key="1">
    <source>
        <dbReference type="SAM" id="Phobius"/>
    </source>
</evidence>
<keyword evidence="1" id="KW-1133">Transmembrane helix</keyword>
<proteinExistence type="predicted"/>
<evidence type="ECO:0000313" key="3">
    <source>
        <dbReference type="Proteomes" id="UP001522662"/>
    </source>
</evidence>
<geneLocation type="plasmid" evidence="2">
    <name>unnamed</name>
</geneLocation>
<name>A0ABT0CXA7_9HYPH</name>
<feature type="transmembrane region" description="Helical" evidence="1">
    <location>
        <begin position="57"/>
        <end position="80"/>
    </location>
</feature>
<accession>A0ABT0CXA7</accession>
<dbReference type="RefSeq" id="WP_245135382.1">
    <property type="nucleotide sequence ID" value="NZ_CP128477.1"/>
</dbReference>
<dbReference type="Proteomes" id="UP001522662">
    <property type="component" value="Unassembled WGS sequence"/>
</dbReference>
<keyword evidence="2" id="KW-0614">Plasmid</keyword>
<reference evidence="2 3" key="1">
    <citation type="submission" date="2022-03" db="EMBL/GenBank/DDBJ databases">
        <title>Rhizobium SSM4.3 sp. nov., isolated from Sediment (Gouqi Island).</title>
        <authorList>
            <person name="Chen G."/>
        </authorList>
    </citation>
    <scope>NUCLEOTIDE SEQUENCE [LARGE SCALE GENOMIC DNA]</scope>
    <source>
        <strain evidence="2 3">SSM4.3</strain>
        <plasmid evidence="2">unnamed</plasmid>
    </source>
</reference>
<comment type="caution">
    <text evidence="2">The sequence shown here is derived from an EMBL/GenBank/DDBJ whole genome shotgun (WGS) entry which is preliminary data.</text>
</comment>
<keyword evidence="1" id="KW-0812">Transmembrane</keyword>
<organism evidence="2 3">
    <name type="scientific">Peteryoungia algae</name>
    <dbReference type="NCBI Taxonomy" id="2919917"/>
    <lineage>
        <taxon>Bacteria</taxon>
        <taxon>Pseudomonadati</taxon>
        <taxon>Pseudomonadota</taxon>
        <taxon>Alphaproteobacteria</taxon>
        <taxon>Hyphomicrobiales</taxon>
        <taxon>Rhizobiaceae</taxon>
        <taxon>Peteryoungia</taxon>
    </lineage>
</organism>
<sequence>MFFTRIARVVAYLVFILGILNVVGGFGYASGIIEQAPLPNGDTPPPIKTGPMIDKGIYMAAAALALGTLAEIGMTLSRMVRLGASSDRRLS</sequence>
<evidence type="ECO:0000313" key="2">
    <source>
        <dbReference type="EMBL" id="MCJ8237804.1"/>
    </source>
</evidence>
<dbReference type="EMBL" id="JALAYX010000001">
    <property type="protein sequence ID" value="MCJ8237804.1"/>
    <property type="molecule type" value="Genomic_DNA"/>
</dbReference>
<keyword evidence="1" id="KW-0472">Membrane</keyword>
<keyword evidence="3" id="KW-1185">Reference proteome</keyword>
<feature type="transmembrane region" description="Helical" evidence="1">
    <location>
        <begin position="9"/>
        <end position="29"/>
    </location>
</feature>
<gene>
    <name evidence="2" type="ORF">MKJ03_05655</name>
</gene>